<protein>
    <submittedName>
        <fullName evidence="2">Uncharacterized protein</fullName>
    </submittedName>
</protein>
<proteinExistence type="predicted"/>
<organism evidence="2 3">
    <name type="scientific">Deinococcus ruber</name>
    <dbReference type="NCBI Taxonomy" id="1848197"/>
    <lineage>
        <taxon>Bacteria</taxon>
        <taxon>Thermotogati</taxon>
        <taxon>Deinococcota</taxon>
        <taxon>Deinococci</taxon>
        <taxon>Deinococcales</taxon>
        <taxon>Deinococcaceae</taxon>
        <taxon>Deinococcus</taxon>
    </lineage>
</organism>
<gene>
    <name evidence="2" type="ORF">GCM10008957_51900</name>
</gene>
<evidence type="ECO:0000256" key="1">
    <source>
        <dbReference type="SAM" id="MobiDB-lite"/>
    </source>
</evidence>
<accession>A0A918FG28</accession>
<dbReference type="AlphaFoldDB" id="A0A918FG28"/>
<feature type="compositionally biased region" description="Low complexity" evidence="1">
    <location>
        <begin position="85"/>
        <end position="99"/>
    </location>
</feature>
<reference evidence="2" key="1">
    <citation type="journal article" date="2014" name="Int. J. Syst. Evol. Microbiol.">
        <title>Complete genome sequence of Corynebacterium casei LMG S-19264T (=DSM 44701T), isolated from a smear-ripened cheese.</title>
        <authorList>
            <consortium name="US DOE Joint Genome Institute (JGI-PGF)"/>
            <person name="Walter F."/>
            <person name="Albersmeier A."/>
            <person name="Kalinowski J."/>
            <person name="Ruckert C."/>
        </authorList>
    </citation>
    <scope>NUCLEOTIDE SEQUENCE</scope>
    <source>
        <strain evidence="2">JCM 31311</strain>
    </source>
</reference>
<name>A0A918FG28_9DEIO</name>
<evidence type="ECO:0000313" key="2">
    <source>
        <dbReference type="EMBL" id="GGR35661.1"/>
    </source>
</evidence>
<sequence length="231" mass="24307">MREQIKRILELVHRERLSEDDAVELLAALSPKLMLEGARREFIFQTLREEGQTPDSVTGQLLSLSGLSAVGGAGGPVFTARPGYQSQSQSGGGSQSQSQEFGPGFVALGRRWDGIDNFVDRVTGTVESAINAALHGNPTPPRAPGRSGSTRAGTVLRVEVETAVGGSYNANLPLSLAEHLPRLIPAAALGVLEAAGLNAEALVLLLQAGPPIGKLIESEDETGNEVRLIIE</sequence>
<comment type="caution">
    <text evidence="2">The sequence shown here is derived from an EMBL/GenBank/DDBJ whole genome shotgun (WGS) entry which is preliminary data.</text>
</comment>
<feature type="region of interest" description="Disordered" evidence="1">
    <location>
        <begin position="78"/>
        <end position="100"/>
    </location>
</feature>
<dbReference type="EMBL" id="BMQL01000069">
    <property type="protein sequence ID" value="GGR35661.1"/>
    <property type="molecule type" value="Genomic_DNA"/>
</dbReference>
<reference evidence="2" key="2">
    <citation type="submission" date="2020-09" db="EMBL/GenBank/DDBJ databases">
        <authorList>
            <person name="Sun Q."/>
            <person name="Ohkuma M."/>
        </authorList>
    </citation>
    <scope>NUCLEOTIDE SEQUENCE</scope>
    <source>
        <strain evidence="2">JCM 31311</strain>
    </source>
</reference>
<evidence type="ECO:0000313" key="3">
    <source>
        <dbReference type="Proteomes" id="UP000603865"/>
    </source>
</evidence>
<dbReference type="RefSeq" id="WP_189093436.1">
    <property type="nucleotide sequence ID" value="NZ_BMQL01000069.1"/>
</dbReference>
<keyword evidence="3" id="KW-1185">Reference proteome</keyword>
<dbReference type="Proteomes" id="UP000603865">
    <property type="component" value="Unassembled WGS sequence"/>
</dbReference>